<name>A0A6F9DI72_9ASCI</name>
<dbReference type="AlphaFoldDB" id="A0A6F9DI72"/>
<evidence type="ECO:0000313" key="1">
    <source>
        <dbReference type="EMBL" id="CAB3262598.1"/>
    </source>
</evidence>
<reference evidence="1" key="1">
    <citation type="submission" date="2020-04" db="EMBL/GenBank/DDBJ databases">
        <authorList>
            <person name="Neveu A P."/>
        </authorList>
    </citation>
    <scope>NUCLEOTIDE SEQUENCE</scope>
    <source>
        <tissue evidence="1">Whole embryo</tissue>
    </source>
</reference>
<organism evidence="1">
    <name type="scientific">Phallusia mammillata</name>
    <dbReference type="NCBI Taxonomy" id="59560"/>
    <lineage>
        <taxon>Eukaryota</taxon>
        <taxon>Metazoa</taxon>
        <taxon>Chordata</taxon>
        <taxon>Tunicata</taxon>
        <taxon>Ascidiacea</taxon>
        <taxon>Phlebobranchia</taxon>
        <taxon>Ascidiidae</taxon>
        <taxon>Phallusia</taxon>
    </lineage>
</organism>
<proteinExistence type="evidence at transcript level"/>
<sequence length="86" mass="9227">MPAGAGAGSGVNFAFIVASLKQQLSVIPEYYQESESDFALFIRSRSGVGVIFFGPGVESESKKTDSVHLWPGPAIFWLNPIFCASN</sequence>
<gene>
    <name evidence="1" type="primary">LOC100180748</name>
</gene>
<accession>A0A6F9DI72</accession>
<dbReference type="EMBL" id="LR786743">
    <property type="protein sequence ID" value="CAB3262598.1"/>
    <property type="molecule type" value="mRNA"/>
</dbReference>
<protein>
    <submittedName>
        <fullName evidence="1">Uncharacterized protein LOC100180748</fullName>
    </submittedName>
</protein>